<organism evidence="1 2">
    <name type="scientific">Ceraceosorus bombacis</name>
    <dbReference type="NCBI Taxonomy" id="401625"/>
    <lineage>
        <taxon>Eukaryota</taxon>
        <taxon>Fungi</taxon>
        <taxon>Dikarya</taxon>
        <taxon>Basidiomycota</taxon>
        <taxon>Ustilaginomycotina</taxon>
        <taxon>Exobasidiomycetes</taxon>
        <taxon>Ceraceosorales</taxon>
        <taxon>Ceraceosoraceae</taxon>
        <taxon>Ceraceosorus</taxon>
    </lineage>
</organism>
<sequence>MRSPASGTAERRVAGTWPRATSAARMLSSLQGTLQSGREISEGENALVRDLLAESSCDLLYY</sequence>
<dbReference type="EMBL" id="CCYA01000206">
    <property type="protein sequence ID" value="CEH13200.1"/>
    <property type="molecule type" value="Genomic_DNA"/>
</dbReference>
<evidence type="ECO:0000313" key="1">
    <source>
        <dbReference type="EMBL" id="CEH13200.1"/>
    </source>
</evidence>
<protein>
    <submittedName>
        <fullName evidence="1">Uncharacterized protein</fullName>
    </submittedName>
</protein>
<evidence type="ECO:0000313" key="2">
    <source>
        <dbReference type="Proteomes" id="UP000054845"/>
    </source>
</evidence>
<dbReference type="Proteomes" id="UP000054845">
    <property type="component" value="Unassembled WGS sequence"/>
</dbReference>
<accession>A0A0P1BBX9</accession>
<name>A0A0P1BBX9_9BASI</name>
<reference evidence="1 2" key="1">
    <citation type="submission" date="2014-09" db="EMBL/GenBank/DDBJ databases">
        <authorList>
            <person name="Magalhaes I.L.F."/>
            <person name="Oliveira U."/>
            <person name="Santos F.R."/>
            <person name="Vidigal T.H.D.A."/>
            <person name="Brescovit A.D."/>
            <person name="Santos A.J."/>
        </authorList>
    </citation>
    <scope>NUCLEOTIDE SEQUENCE [LARGE SCALE GENOMIC DNA]</scope>
</reference>
<dbReference type="AlphaFoldDB" id="A0A0P1BBX9"/>
<keyword evidence="2" id="KW-1185">Reference proteome</keyword>
<proteinExistence type="predicted"/>